<dbReference type="PROSITE" id="PS00455">
    <property type="entry name" value="AMP_BINDING"/>
    <property type="match status" value="1"/>
</dbReference>
<organism evidence="6 7">
    <name type="scientific">Aspergillus mulundensis</name>
    <dbReference type="NCBI Taxonomy" id="1810919"/>
    <lineage>
        <taxon>Eukaryota</taxon>
        <taxon>Fungi</taxon>
        <taxon>Dikarya</taxon>
        <taxon>Ascomycota</taxon>
        <taxon>Pezizomycotina</taxon>
        <taxon>Eurotiomycetes</taxon>
        <taxon>Eurotiomycetidae</taxon>
        <taxon>Eurotiales</taxon>
        <taxon>Aspergillaceae</taxon>
        <taxon>Aspergillus</taxon>
        <taxon>Aspergillus subgen. Nidulantes</taxon>
    </lineage>
</organism>
<evidence type="ECO:0000313" key="7">
    <source>
        <dbReference type="Proteomes" id="UP000256690"/>
    </source>
</evidence>
<name>A0A3D8SJU2_9EURO</name>
<dbReference type="InterPro" id="IPR020845">
    <property type="entry name" value="AMP-binding_CS"/>
</dbReference>
<dbReference type="RefSeq" id="XP_026606129.1">
    <property type="nucleotide sequence ID" value="XM_026745263.1"/>
</dbReference>
<dbReference type="Pfam" id="PF16177">
    <property type="entry name" value="ACAS_N"/>
    <property type="match status" value="1"/>
</dbReference>
<evidence type="ECO:0000313" key="6">
    <source>
        <dbReference type="EMBL" id="RDW86605.1"/>
    </source>
</evidence>
<evidence type="ECO:0000256" key="3">
    <source>
        <dbReference type="SAM" id="MobiDB-lite"/>
    </source>
</evidence>
<feature type="domain" description="AMP-dependent synthetase/ligase" evidence="4">
    <location>
        <begin position="89"/>
        <end position="398"/>
    </location>
</feature>
<feature type="domain" description="Acetyl-coenzyme A synthetase N-terminal" evidence="5">
    <location>
        <begin position="27"/>
        <end position="87"/>
    </location>
</feature>
<evidence type="ECO:0000259" key="4">
    <source>
        <dbReference type="Pfam" id="PF00501"/>
    </source>
</evidence>
<gene>
    <name evidence="6" type="ORF">DSM5745_03247</name>
</gene>
<dbReference type="AlphaFoldDB" id="A0A3D8SJU2"/>
<dbReference type="EMBL" id="PVWQ01000003">
    <property type="protein sequence ID" value="RDW86605.1"/>
    <property type="molecule type" value="Genomic_DNA"/>
</dbReference>
<proteinExistence type="inferred from homology"/>
<dbReference type="GO" id="GO:0006085">
    <property type="term" value="P:acetyl-CoA biosynthetic process"/>
    <property type="evidence" value="ECO:0007669"/>
    <property type="project" value="TreeGrafter"/>
</dbReference>
<dbReference type="Gene3D" id="3.40.50.12780">
    <property type="entry name" value="N-terminal domain of ligase-like"/>
    <property type="match status" value="1"/>
</dbReference>
<dbReference type="InterPro" id="IPR042099">
    <property type="entry name" value="ANL_N_sf"/>
</dbReference>
<comment type="caution">
    <text evidence="6">The sequence shown here is derived from an EMBL/GenBank/DDBJ whole genome shotgun (WGS) entry which is preliminary data.</text>
</comment>
<accession>A0A3D8SJU2</accession>
<protein>
    <recommendedName>
        <fullName evidence="2">acetate--CoA ligase</fullName>
        <ecNumber evidence="2">6.2.1.1</ecNumber>
    </recommendedName>
</protein>
<evidence type="ECO:0000256" key="1">
    <source>
        <dbReference type="ARBA" id="ARBA00006432"/>
    </source>
</evidence>
<dbReference type="Pfam" id="PF00501">
    <property type="entry name" value="AMP-binding"/>
    <property type="match status" value="1"/>
</dbReference>
<evidence type="ECO:0000259" key="5">
    <source>
        <dbReference type="Pfam" id="PF16177"/>
    </source>
</evidence>
<dbReference type="Proteomes" id="UP000256690">
    <property type="component" value="Unassembled WGS sequence"/>
</dbReference>
<dbReference type="EC" id="6.2.1.1" evidence="2"/>
<sequence length="468" mass="51094">MASTIPLSPDWCLNHPSEPHLSSLAEYHALYAESIQSPSHFWAKLGTLEARQLLSFEQDFHTPHIGSLASGDSAWFLGGKLNASFNCVDRHAIANPDRIAIIAEPDHPADASRQVTYGELLRHVCQLAAFLRSRGVHKRDIVTIYMPMVPKAIYALLACDAKSTLVIIVDEAQRGGKSIPTKAIVDEAVSECPCVQTVLTYRRTGPEPESESSGTEPQAPAPWTSSRGFWWDEAVPKFPAYIPPEPMDSEDYLFLLYTSGSTGKPKGVFHSTAGYLVGAAVTAKYVLDIHRFFCAGDICWITGHTYVVYAPLLLGCTTVVFEGTPSHPTPTRYWEVLAKHAATHFYAAPTALRLLKRCVSKADIVGFQDGTRQLRVLGSVGEPIAPETWQWYFDSIGNARACITDVSPRQWIIPGILASNTHCPRQTYWQTETGSHLIAGLAGATPMKPGSAALPTLGIDPVLTLSTP</sequence>
<dbReference type="InterPro" id="IPR032387">
    <property type="entry name" value="ACAS_N"/>
</dbReference>
<comment type="similarity">
    <text evidence="1">Belongs to the ATP-dependent AMP-binding enzyme family.</text>
</comment>
<evidence type="ECO:0000256" key="2">
    <source>
        <dbReference type="ARBA" id="ARBA00013275"/>
    </source>
</evidence>
<dbReference type="SUPFAM" id="SSF56801">
    <property type="entry name" value="Acetyl-CoA synthetase-like"/>
    <property type="match status" value="1"/>
</dbReference>
<keyword evidence="7" id="KW-1185">Reference proteome</keyword>
<dbReference type="GO" id="GO:0005829">
    <property type="term" value="C:cytosol"/>
    <property type="evidence" value="ECO:0007669"/>
    <property type="project" value="TreeGrafter"/>
</dbReference>
<feature type="region of interest" description="Disordered" evidence="3">
    <location>
        <begin position="203"/>
        <end position="223"/>
    </location>
</feature>
<dbReference type="InterPro" id="IPR000873">
    <property type="entry name" value="AMP-dep_synth/lig_dom"/>
</dbReference>
<reference evidence="6 7" key="1">
    <citation type="journal article" date="2018" name="IMA Fungus">
        <title>IMA Genome-F 9: Draft genome sequence of Annulohypoxylon stygium, Aspergillus mulundensis, Berkeleyomyces basicola (syn. Thielaviopsis basicola), Ceratocystis smalleyi, two Cercospora beticola strains, Coleophoma cylindrospora, Fusarium fracticaudum, Phialophora cf. hyalina, and Morchella septimelata.</title>
        <authorList>
            <person name="Wingfield B.D."/>
            <person name="Bills G.F."/>
            <person name="Dong Y."/>
            <person name="Huang W."/>
            <person name="Nel W.J."/>
            <person name="Swalarsk-Parry B.S."/>
            <person name="Vaghefi N."/>
            <person name="Wilken P.M."/>
            <person name="An Z."/>
            <person name="de Beer Z.W."/>
            <person name="De Vos L."/>
            <person name="Chen L."/>
            <person name="Duong T.A."/>
            <person name="Gao Y."/>
            <person name="Hammerbacher A."/>
            <person name="Kikkert J.R."/>
            <person name="Li Y."/>
            <person name="Li H."/>
            <person name="Li K."/>
            <person name="Li Q."/>
            <person name="Liu X."/>
            <person name="Ma X."/>
            <person name="Naidoo K."/>
            <person name="Pethybridge S.J."/>
            <person name="Sun J."/>
            <person name="Steenkamp E.T."/>
            <person name="van der Nest M.A."/>
            <person name="van Wyk S."/>
            <person name="Wingfield M.J."/>
            <person name="Xiong C."/>
            <person name="Yue Q."/>
            <person name="Zhang X."/>
        </authorList>
    </citation>
    <scope>NUCLEOTIDE SEQUENCE [LARGE SCALE GENOMIC DNA]</scope>
    <source>
        <strain evidence="6 7">DSM 5745</strain>
    </source>
</reference>
<dbReference type="GeneID" id="38113617"/>
<dbReference type="GO" id="GO:0003987">
    <property type="term" value="F:acetate-CoA ligase activity"/>
    <property type="evidence" value="ECO:0007669"/>
    <property type="project" value="UniProtKB-EC"/>
</dbReference>
<dbReference type="PANTHER" id="PTHR24095:SF14">
    <property type="entry name" value="ACETYL-COENZYME A SYNTHETASE 1"/>
    <property type="match status" value="1"/>
</dbReference>
<dbReference type="STRING" id="1810919.A0A3D8SJU2"/>
<dbReference type="PANTHER" id="PTHR24095">
    <property type="entry name" value="ACETYL-COENZYME A SYNTHETASE"/>
    <property type="match status" value="1"/>
</dbReference>
<dbReference type="OrthoDB" id="1706066at2759"/>